<dbReference type="InterPro" id="IPR003752">
    <property type="entry name" value="DiS_bond_form_DsbB/BdbC"/>
</dbReference>
<feature type="transmembrane region" description="Helical" evidence="5">
    <location>
        <begin position="68"/>
        <end position="88"/>
    </location>
</feature>
<reference evidence="6 7" key="1">
    <citation type="submission" date="2018-03" db="EMBL/GenBank/DDBJ databases">
        <authorList>
            <person name="Nguyen K."/>
            <person name="Fouts D."/>
            <person name="Sutton G."/>
        </authorList>
    </citation>
    <scope>NUCLEOTIDE SEQUENCE [LARGE SCALE GENOMIC DNA]</scope>
    <source>
        <strain evidence="6 7">AU14328</strain>
    </source>
</reference>
<proteinExistence type="predicted"/>
<keyword evidence="2 5" id="KW-0812">Transmembrane</keyword>
<dbReference type="SUPFAM" id="SSF158442">
    <property type="entry name" value="DsbB-like"/>
    <property type="match status" value="1"/>
</dbReference>
<feature type="transmembrane region" description="Helical" evidence="5">
    <location>
        <begin position="43"/>
        <end position="61"/>
    </location>
</feature>
<dbReference type="Proteomes" id="UP000237811">
    <property type="component" value="Unassembled WGS sequence"/>
</dbReference>
<keyword evidence="3 5" id="KW-1133">Transmembrane helix</keyword>
<evidence type="ECO:0000256" key="2">
    <source>
        <dbReference type="ARBA" id="ARBA00022692"/>
    </source>
</evidence>
<accession>A0AB37AT26</accession>
<feature type="transmembrane region" description="Helical" evidence="5">
    <location>
        <begin position="12"/>
        <end position="31"/>
    </location>
</feature>
<dbReference type="GO" id="GO:0006457">
    <property type="term" value="P:protein folding"/>
    <property type="evidence" value="ECO:0007669"/>
    <property type="project" value="InterPro"/>
</dbReference>
<dbReference type="GO" id="GO:0016020">
    <property type="term" value="C:membrane"/>
    <property type="evidence" value="ECO:0007669"/>
    <property type="project" value="UniProtKB-SubCell"/>
</dbReference>
<dbReference type="InterPro" id="IPR023380">
    <property type="entry name" value="DsbB-like_sf"/>
</dbReference>
<sequence>MKLDTRHLEGFDIAGLLGVSITLLAAFYFQLALRELPCAFCNLIRVGFVIFCSGLLLNLRFGAQAWNYLLSAFGALIGSLISLLFMFAKAPSYTTPTGSAIFGLHMYTWTYVIFTCAIMYCVLMPCLHAQAHAAVSTDAQHQPCRPAVGSIAIALSITLVAANLVSAFLQNGFHPFKAGGQKHYEMLYDGDVMKP</sequence>
<evidence type="ECO:0000256" key="4">
    <source>
        <dbReference type="ARBA" id="ARBA00023136"/>
    </source>
</evidence>
<evidence type="ECO:0000256" key="5">
    <source>
        <dbReference type="SAM" id="Phobius"/>
    </source>
</evidence>
<dbReference type="Pfam" id="PF02600">
    <property type="entry name" value="DsbB"/>
    <property type="match status" value="1"/>
</dbReference>
<dbReference type="AlphaFoldDB" id="A0AB37AT26"/>
<evidence type="ECO:0000256" key="3">
    <source>
        <dbReference type="ARBA" id="ARBA00022989"/>
    </source>
</evidence>
<feature type="transmembrane region" description="Helical" evidence="5">
    <location>
        <begin position="108"/>
        <end position="127"/>
    </location>
</feature>
<evidence type="ECO:0000313" key="6">
    <source>
        <dbReference type="EMBL" id="PRE45687.1"/>
    </source>
</evidence>
<keyword evidence="4 5" id="KW-0472">Membrane</keyword>
<dbReference type="EMBL" id="PVFR01000057">
    <property type="protein sequence ID" value="PRE45687.1"/>
    <property type="molecule type" value="Genomic_DNA"/>
</dbReference>
<feature type="transmembrane region" description="Helical" evidence="5">
    <location>
        <begin position="147"/>
        <end position="169"/>
    </location>
</feature>
<dbReference type="GO" id="GO:0015035">
    <property type="term" value="F:protein-disulfide reductase activity"/>
    <property type="evidence" value="ECO:0007669"/>
    <property type="project" value="InterPro"/>
</dbReference>
<comment type="caution">
    <text evidence="6">The sequence shown here is derived from an EMBL/GenBank/DDBJ whole genome shotgun (WGS) entry which is preliminary data.</text>
</comment>
<dbReference type="RefSeq" id="WP_105777474.1">
    <property type="nucleotide sequence ID" value="NZ_PVFQ01000042.1"/>
</dbReference>
<comment type="subcellular location">
    <subcellularLocation>
        <location evidence="1">Membrane</location>
        <topology evidence="1">Multi-pass membrane protein</topology>
    </subcellularLocation>
</comment>
<name>A0AB37AT26_9BURK</name>
<gene>
    <name evidence="6" type="ORF">C6P99_18700</name>
</gene>
<protein>
    <recommendedName>
        <fullName evidence="8">Disulfide bond formation protein B</fullName>
    </recommendedName>
</protein>
<dbReference type="Gene3D" id="1.20.1550.10">
    <property type="entry name" value="DsbB-like"/>
    <property type="match status" value="1"/>
</dbReference>
<organism evidence="6 7">
    <name type="scientific">Burkholderia multivorans</name>
    <dbReference type="NCBI Taxonomy" id="87883"/>
    <lineage>
        <taxon>Bacteria</taxon>
        <taxon>Pseudomonadati</taxon>
        <taxon>Pseudomonadota</taxon>
        <taxon>Betaproteobacteria</taxon>
        <taxon>Burkholderiales</taxon>
        <taxon>Burkholderiaceae</taxon>
        <taxon>Burkholderia</taxon>
        <taxon>Burkholderia cepacia complex</taxon>
    </lineage>
</organism>
<evidence type="ECO:0000313" key="7">
    <source>
        <dbReference type="Proteomes" id="UP000237811"/>
    </source>
</evidence>
<evidence type="ECO:0000256" key="1">
    <source>
        <dbReference type="ARBA" id="ARBA00004141"/>
    </source>
</evidence>
<evidence type="ECO:0008006" key="8">
    <source>
        <dbReference type="Google" id="ProtNLM"/>
    </source>
</evidence>